<organism evidence="1 2">
    <name type="scientific">Crystallibacter crystallopoietes</name>
    <dbReference type="NCBI Taxonomy" id="37928"/>
    <lineage>
        <taxon>Bacteria</taxon>
        <taxon>Bacillati</taxon>
        <taxon>Actinomycetota</taxon>
        <taxon>Actinomycetes</taxon>
        <taxon>Micrococcales</taxon>
        <taxon>Micrococcaceae</taxon>
        <taxon>Crystallibacter</taxon>
    </lineage>
</organism>
<evidence type="ECO:0000313" key="1">
    <source>
        <dbReference type="EMBL" id="SDQ41364.1"/>
    </source>
</evidence>
<proteinExistence type="predicted"/>
<gene>
    <name evidence="1" type="ORF">SAMN04489742_1020</name>
</gene>
<dbReference type="Proteomes" id="UP000181917">
    <property type="component" value="Unassembled WGS sequence"/>
</dbReference>
<dbReference type="KEGG" id="acry:AC20117_12225"/>
<dbReference type="RefSeq" id="WP_074699506.1">
    <property type="nucleotide sequence ID" value="NZ_CP018863.1"/>
</dbReference>
<sequence>MIYRETSSQATGSPTQIRQRLNAAIDAIDATTFELAPALESARATYGHYDAITRGYETSLKTLRSADQSDPRVLGLLETGTKMLNTVRTNREFWCERYCQELERTNKLEVVRDQLLAARHRLDVAQQLAEGHAHLASLAAIGEPLPNAANTDQPELREALRLVHEAEALAELKEWS</sequence>
<dbReference type="EMBL" id="FNKH01000002">
    <property type="protein sequence ID" value="SDQ41364.1"/>
    <property type="molecule type" value="Genomic_DNA"/>
</dbReference>
<dbReference type="OrthoDB" id="9979163at2"/>
<dbReference type="STRING" id="37928.SAMN04489742_1020"/>
<accession>A0A1H1AP13</accession>
<evidence type="ECO:0000313" key="2">
    <source>
        <dbReference type="Proteomes" id="UP000181917"/>
    </source>
</evidence>
<name>A0A1H1AP13_9MICC</name>
<reference evidence="1 2" key="1">
    <citation type="submission" date="2016-10" db="EMBL/GenBank/DDBJ databases">
        <authorList>
            <person name="de Groot N.N."/>
        </authorList>
    </citation>
    <scope>NUCLEOTIDE SEQUENCE [LARGE SCALE GENOMIC DNA]</scope>
    <source>
        <strain evidence="1 2">DSM 20117</strain>
    </source>
</reference>
<keyword evidence="2" id="KW-1185">Reference proteome</keyword>
<dbReference type="AlphaFoldDB" id="A0A1H1AP13"/>
<protein>
    <submittedName>
        <fullName evidence="1">Uncharacterized protein</fullName>
    </submittedName>
</protein>